<proteinExistence type="predicted"/>
<accession>A0A9D1SZ16</accession>
<organism evidence="1 2">
    <name type="scientific">Candidatus Caccopulliclostridium gallistercoris</name>
    <dbReference type="NCBI Taxonomy" id="2840719"/>
    <lineage>
        <taxon>Bacteria</taxon>
        <taxon>Bacillati</taxon>
        <taxon>Bacillota</taxon>
        <taxon>Clostridia</taxon>
        <taxon>Candidatus Caccopulliclostridium</taxon>
    </lineage>
</organism>
<gene>
    <name evidence="1" type="ORF">IAA62_02895</name>
</gene>
<reference evidence="1" key="2">
    <citation type="journal article" date="2021" name="PeerJ">
        <title>Extensive microbial diversity within the chicken gut microbiome revealed by metagenomics and culture.</title>
        <authorList>
            <person name="Gilroy R."/>
            <person name="Ravi A."/>
            <person name="Getino M."/>
            <person name="Pursley I."/>
            <person name="Horton D.L."/>
            <person name="Alikhan N.F."/>
            <person name="Baker D."/>
            <person name="Gharbi K."/>
            <person name="Hall N."/>
            <person name="Watson M."/>
            <person name="Adriaenssens E.M."/>
            <person name="Foster-Nyarko E."/>
            <person name="Jarju S."/>
            <person name="Secka A."/>
            <person name="Antonio M."/>
            <person name="Oren A."/>
            <person name="Chaudhuri R.R."/>
            <person name="La Ragione R."/>
            <person name="Hildebrand F."/>
            <person name="Pallen M.J."/>
        </authorList>
    </citation>
    <scope>NUCLEOTIDE SEQUENCE</scope>
    <source>
        <strain evidence="1">CHK186-9395</strain>
    </source>
</reference>
<evidence type="ECO:0000313" key="1">
    <source>
        <dbReference type="EMBL" id="HIV01482.1"/>
    </source>
</evidence>
<dbReference type="AlphaFoldDB" id="A0A9D1SZ16"/>
<dbReference type="Proteomes" id="UP000886861">
    <property type="component" value="Unassembled WGS sequence"/>
</dbReference>
<reference evidence="1" key="1">
    <citation type="submission" date="2020-10" db="EMBL/GenBank/DDBJ databases">
        <authorList>
            <person name="Gilroy R."/>
        </authorList>
    </citation>
    <scope>NUCLEOTIDE SEQUENCE</scope>
    <source>
        <strain evidence="1">CHK186-9395</strain>
    </source>
</reference>
<name>A0A9D1SZ16_9FIRM</name>
<evidence type="ECO:0000313" key="2">
    <source>
        <dbReference type="Proteomes" id="UP000886861"/>
    </source>
</evidence>
<comment type="caution">
    <text evidence="1">The sequence shown here is derived from an EMBL/GenBank/DDBJ whole genome shotgun (WGS) entry which is preliminary data.</text>
</comment>
<dbReference type="EMBL" id="DVOJ01000010">
    <property type="protein sequence ID" value="HIV01482.1"/>
    <property type="molecule type" value="Genomic_DNA"/>
</dbReference>
<sequence>MDKYYYFNLYKYGCIKLAGVNVEPEHVYNYVLEKYNESVGEKPHDKAYWMGAYEFLLDTYVETFIKLDSEPEVYKEEIKEWLEPKFNKRYDGYNVEK</sequence>
<protein>
    <submittedName>
        <fullName evidence="1">Uncharacterized protein</fullName>
    </submittedName>
</protein>